<reference evidence="1" key="2">
    <citation type="submission" date="2025-08" db="UniProtKB">
        <authorList>
            <consortium name="Ensembl"/>
        </authorList>
    </citation>
    <scope>IDENTIFICATION</scope>
</reference>
<reference evidence="1" key="3">
    <citation type="submission" date="2025-09" db="UniProtKB">
        <authorList>
            <consortium name="Ensembl"/>
        </authorList>
    </citation>
    <scope>IDENTIFICATION</scope>
</reference>
<dbReference type="InParanoid" id="A0A3B5KEX9"/>
<reference evidence="1 2" key="1">
    <citation type="journal article" date="2011" name="Genome Biol. Evol.">
        <title>Integration of the genetic map and genome assembly of fugu facilitates insights into distinct features of genome evolution in teleosts and mammals.</title>
        <authorList>
            <person name="Kai W."/>
            <person name="Kikuchi K."/>
            <person name="Tohari S."/>
            <person name="Chew A.K."/>
            <person name="Tay A."/>
            <person name="Fujiwara A."/>
            <person name="Hosoya S."/>
            <person name="Suetake H."/>
            <person name="Naruse K."/>
            <person name="Brenner S."/>
            <person name="Suzuki Y."/>
            <person name="Venkatesh B."/>
        </authorList>
    </citation>
    <scope>NUCLEOTIDE SEQUENCE [LARGE SCALE GENOMIC DNA]</scope>
</reference>
<accession>A0A3B5KEX9</accession>
<evidence type="ECO:0000313" key="2">
    <source>
        <dbReference type="Proteomes" id="UP000005226"/>
    </source>
</evidence>
<proteinExistence type="predicted"/>
<organism evidence="1 2">
    <name type="scientific">Takifugu rubripes</name>
    <name type="common">Japanese pufferfish</name>
    <name type="synonym">Fugu rubripes</name>
    <dbReference type="NCBI Taxonomy" id="31033"/>
    <lineage>
        <taxon>Eukaryota</taxon>
        <taxon>Metazoa</taxon>
        <taxon>Chordata</taxon>
        <taxon>Craniata</taxon>
        <taxon>Vertebrata</taxon>
        <taxon>Euteleostomi</taxon>
        <taxon>Actinopterygii</taxon>
        <taxon>Neopterygii</taxon>
        <taxon>Teleostei</taxon>
        <taxon>Neoteleostei</taxon>
        <taxon>Acanthomorphata</taxon>
        <taxon>Eupercaria</taxon>
        <taxon>Tetraodontiformes</taxon>
        <taxon>Tetradontoidea</taxon>
        <taxon>Tetraodontidae</taxon>
        <taxon>Takifugu</taxon>
    </lineage>
</organism>
<evidence type="ECO:0000313" key="1">
    <source>
        <dbReference type="Ensembl" id="ENSTRUP00000053931.2"/>
    </source>
</evidence>
<name>A0A3B5KEX9_TAKRU</name>
<dbReference type="AlphaFoldDB" id="A0A3B5KEX9"/>
<dbReference type="Proteomes" id="UP000005226">
    <property type="component" value="Chromosome 7"/>
</dbReference>
<protein>
    <submittedName>
        <fullName evidence="1">Uncharacterized protein</fullName>
    </submittedName>
</protein>
<keyword evidence="2" id="KW-1185">Reference proteome</keyword>
<dbReference type="Ensembl" id="ENSTRUT00000052939.2">
    <property type="protein sequence ID" value="ENSTRUP00000053931.2"/>
    <property type="gene ID" value="ENSTRUG00000020182.2"/>
</dbReference>
<sequence length="69" mass="7671">AGMLPSFHSFILSFTLKIIFESKNTVCVSVCSSPKTGATFLPKVLVHHCSQFMTLAWKRGPPRQLSVYV</sequence>